<dbReference type="HAMAP" id="MF_01518">
    <property type="entry name" value="Adenine_deamin"/>
    <property type="match status" value="1"/>
</dbReference>
<evidence type="ECO:0000256" key="4">
    <source>
        <dbReference type="ARBA" id="ARBA00023211"/>
    </source>
</evidence>
<keyword evidence="3 6" id="KW-0378">Hydrolase</keyword>
<dbReference type="InterPro" id="IPR011059">
    <property type="entry name" value="Metal-dep_hydrolase_composite"/>
</dbReference>
<dbReference type="AlphaFoldDB" id="A0A2N6UDH6"/>
<dbReference type="EMBL" id="PNHQ01000011">
    <property type="protein sequence ID" value="PMC79663.1"/>
    <property type="molecule type" value="Genomic_DNA"/>
</dbReference>
<feature type="domain" description="Amidohydrolase-related" evidence="7">
    <location>
        <begin position="61"/>
        <end position="344"/>
    </location>
</feature>
<dbReference type="NCBIfam" id="TIGR01178">
    <property type="entry name" value="ade"/>
    <property type="match status" value="1"/>
</dbReference>
<keyword evidence="10" id="KW-1185">Reference proteome</keyword>
<evidence type="ECO:0000256" key="3">
    <source>
        <dbReference type="ARBA" id="ARBA00022801"/>
    </source>
</evidence>
<evidence type="ECO:0000259" key="8">
    <source>
        <dbReference type="Pfam" id="PF13382"/>
    </source>
</evidence>
<comment type="similarity">
    <text evidence="1 6">Belongs to the metallo-dependent hydrolases superfamily. Adenine deaminase family.</text>
</comment>
<comment type="cofactor">
    <cofactor evidence="6">
        <name>Mn(2+)</name>
        <dbReference type="ChEBI" id="CHEBI:29035"/>
    </cofactor>
</comment>
<dbReference type="GO" id="GO:0000034">
    <property type="term" value="F:adenine deaminase activity"/>
    <property type="evidence" value="ECO:0007669"/>
    <property type="project" value="UniProtKB-UniRule"/>
</dbReference>
<dbReference type="CDD" id="cd01295">
    <property type="entry name" value="AdeC"/>
    <property type="match status" value="1"/>
</dbReference>
<evidence type="ECO:0000313" key="9">
    <source>
        <dbReference type="EMBL" id="PMC79663.1"/>
    </source>
</evidence>
<evidence type="ECO:0000313" key="10">
    <source>
        <dbReference type="Proteomes" id="UP000235701"/>
    </source>
</evidence>
<dbReference type="PANTHER" id="PTHR11113:SF2">
    <property type="entry name" value="ADENINE DEAMINASE"/>
    <property type="match status" value="1"/>
</dbReference>
<feature type="domain" description="Adenine deaminase C-terminal" evidence="8">
    <location>
        <begin position="396"/>
        <end position="560"/>
    </location>
</feature>
<dbReference type="EC" id="3.5.4.2" evidence="2 6"/>
<proteinExistence type="inferred from homology"/>
<dbReference type="InterPro" id="IPR006679">
    <property type="entry name" value="Adenine_deam"/>
</dbReference>
<dbReference type="Pfam" id="PF01979">
    <property type="entry name" value="Amidohydro_1"/>
    <property type="match status" value="1"/>
</dbReference>
<dbReference type="GO" id="GO:0006146">
    <property type="term" value="P:adenine catabolic process"/>
    <property type="evidence" value="ECO:0007669"/>
    <property type="project" value="InterPro"/>
</dbReference>
<evidence type="ECO:0000259" key="7">
    <source>
        <dbReference type="Pfam" id="PF01979"/>
    </source>
</evidence>
<keyword evidence="4 6" id="KW-0464">Manganese</keyword>
<dbReference type="InterPro" id="IPR006680">
    <property type="entry name" value="Amidohydro-rel"/>
</dbReference>
<gene>
    <name evidence="6 9" type="primary">ade</name>
    <name evidence="9" type="ORF">CJ191_05595</name>
</gene>
<dbReference type="RefSeq" id="WP_102199229.1">
    <property type="nucleotide sequence ID" value="NZ_PNHQ01000011.1"/>
</dbReference>
<dbReference type="Proteomes" id="UP000235701">
    <property type="component" value="Unassembled WGS sequence"/>
</dbReference>
<dbReference type="Pfam" id="PF13382">
    <property type="entry name" value="Adenine_deam_C"/>
    <property type="match status" value="1"/>
</dbReference>
<dbReference type="PANTHER" id="PTHR11113">
    <property type="entry name" value="N-ACETYLGLUCOSAMINE-6-PHOSPHATE DEACETYLASE"/>
    <property type="match status" value="1"/>
</dbReference>
<sequence>MEDLIHVANGKILPDIVLKNGYVINVFTEEIIQTDVAITGNRIAGVGAYEGKHTIDCTGKYIAPGLIDAHMHIESAMVTPLEFSKYALAKGTTTIFADPHELVNVVGQKGLDFMLESIQETPMTTHIMMPSCVPATDIDNNGVGEILANDMTSYVNTNQVFGLAEMMRFDDVVNAEEKVLDKLALFKDRIIDGHAPGLTGKALQAYRAAGIHTEHECENYEEAIEKLRAGFKLLIREGSAARNLDAIIKGFIANNIALDNCMFCTDDKHLEDIEKEGHIDLCVKKAIALGVPVATAYKMASYNAARAYQLYDLGAVAAGYLADLLIIDDVEQVTIEQVIKNGEIIDFDTLDQKNNTPITDTNLLHSVKLPFINQDKIALQVDHHPVKVINLVAHSILTRESEEILPVKDQFFQANKIFNKACVIERHGHAGGIGVSAIKGYNIENGAIATSVSHDAHNITVVGDNDEDILLAVAELDRIQGGYVIASKGKIVATLPLELAGIISIQSAKFVQEQLNKMVAHARALGVPESVDPFMTLSFISLTVIPELRLTDNGLYDVDHGQFI</sequence>
<dbReference type="OrthoDB" id="9775607at2"/>
<evidence type="ECO:0000256" key="6">
    <source>
        <dbReference type="HAMAP-Rule" id="MF_01518"/>
    </source>
</evidence>
<name>A0A2N6UDH6_9LACT</name>
<dbReference type="Gene3D" id="2.30.40.10">
    <property type="entry name" value="Urease, subunit C, domain 1"/>
    <property type="match status" value="1"/>
</dbReference>
<comment type="catalytic activity">
    <reaction evidence="5 6">
        <text>adenine + H2O + H(+) = hypoxanthine + NH4(+)</text>
        <dbReference type="Rhea" id="RHEA:23688"/>
        <dbReference type="ChEBI" id="CHEBI:15377"/>
        <dbReference type="ChEBI" id="CHEBI:15378"/>
        <dbReference type="ChEBI" id="CHEBI:16708"/>
        <dbReference type="ChEBI" id="CHEBI:17368"/>
        <dbReference type="ChEBI" id="CHEBI:28938"/>
        <dbReference type="EC" id="3.5.4.2"/>
    </reaction>
</comment>
<accession>A0A2N6UDH6</accession>
<dbReference type="InterPro" id="IPR032466">
    <property type="entry name" value="Metal_Hydrolase"/>
</dbReference>
<evidence type="ECO:0000256" key="2">
    <source>
        <dbReference type="ARBA" id="ARBA00012782"/>
    </source>
</evidence>
<dbReference type="Gene3D" id="3.20.20.140">
    <property type="entry name" value="Metal-dependent hydrolases"/>
    <property type="match status" value="1"/>
</dbReference>
<dbReference type="SUPFAM" id="SSF51338">
    <property type="entry name" value="Composite domain of metallo-dependent hydrolases"/>
    <property type="match status" value="1"/>
</dbReference>
<reference evidence="9 10" key="1">
    <citation type="submission" date="2017-09" db="EMBL/GenBank/DDBJ databases">
        <title>Bacterial strain isolated from the female urinary microbiota.</title>
        <authorList>
            <person name="Thomas-White K."/>
            <person name="Kumar N."/>
            <person name="Forster S."/>
            <person name="Putonti C."/>
            <person name="Lawley T."/>
            <person name="Wolfe A.J."/>
        </authorList>
    </citation>
    <scope>NUCLEOTIDE SEQUENCE [LARGE SCALE GENOMIC DNA]</scope>
    <source>
        <strain evidence="9 10">UMB0240</strain>
    </source>
</reference>
<dbReference type="InterPro" id="IPR026912">
    <property type="entry name" value="Adenine_deam_C"/>
</dbReference>
<evidence type="ECO:0000256" key="1">
    <source>
        <dbReference type="ARBA" id="ARBA00006773"/>
    </source>
</evidence>
<organism evidence="9 10">
    <name type="scientific">Aerococcus viridans</name>
    <dbReference type="NCBI Taxonomy" id="1377"/>
    <lineage>
        <taxon>Bacteria</taxon>
        <taxon>Bacillati</taxon>
        <taxon>Bacillota</taxon>
        <taxon>Bacilli</taxon>
        <taxon>Lactobacillales</taxon>
        <taxon>Aerococcaceae</taxon>
        <taxon>Aerococcus</taxon>
    </lineage>
</organism>
<protein>
    <recommendedName>
        <fullName evidence="2 6">Adenine deaminase</fullName>
        <shortName evidence="6">Adenase</shortName>
        <shortName evidence="6">Adenine aminase</shortName>
        <ecNumber evidence="2 6">3.5.4.2</ecNumber>
    </recommendedName>
</protein>
<evidence type="ECO:0000256" key="5">
    <source>
        <dbReference type="ARBA" id="ARBA00047720"/>
    </source>
</evidence>
<dbReference type="SUPFAM" id="SSF51556">
    <property type="entry name" value="Metallo-dependent hydrolases"/>
    <property type="match status" value="1"/>
</dbReference>
<comment type="caution">
    <text evidence="9">The sequence shown here is derived from an EMBL/GenBank/DDBJ whole genome shotgun (WGS) entry which is preliminary data.</text>
</comment>